<evidence type="ECO:0000256" key="14">
    <source>
        <dbReference type="SAM" id="MobiDB-lite"/>
    </source>
</evidence>
<dbReference type="Gene3D" id="1.10.510.10">
    <property type="entry name" value="Transferase(Phosphotransferase) domain 1"/>
    <property type="match status" value="1"/>
</dbReference>
<feature type="compositionally biased region" description="Polar residues" evidence="14">
    <location>
        <begin position="533"/>
        <end position="558"/>
    </location>
</feature>
<dbReference type="EMBL" id="JAOYFB010000040">
    <property type="protein sequence ID" value="KAK4036578.1"/>
    <property type="molecule type" value="Genomic_DNA"/>
</dbReference>
<evidence type="ECO:0000313" key="17">
    <source>
        <dbReference type="Proteomes" id="UP001234178"/>
    </source>
</evidence>
<keyword evidence="7" id="KW-0963">Cytoplasm</keyword>
<dbReference type="PANTHER" id="PTHR21345:SF3">
    <property type="entry name" value="PROTEIN SPIRE"/>
    <property type="match status" value="1"/>
</dbReference>
<organism evidence="16 17">
    <name type="scientific">Daphnia magna</name>
    <dbReference type="NCBI Taxonomy" id="35525"/>
    <lineage>
        <taxon>Eukaryota</taxon>
        <taxon>Metazoa</taxon>
        <taxon>Ecdysozoa</taxon>
        <taxon>Arthropoda</taxon>
        <taxon>Crustacea</taxon>
        <taxon>Branchiopoda</taxon>
        <taxon>Diplostraca</taxon>
        <taxon>Cladocera</taxon>
        <taxon>Anomopoda</taxon>
        <taxon>Daphniidae</taxon>
        <taxon>Daphnia</taxon>
    </lineage>
</organism>
<feature type="compositionally biased region" description="Polar residues" evidence="14">
    <location>
        <begin position="512"/>
        <end position="521"/>
    </location>
</feature>
<dbReference type="InterPro" id="IPR029901">
    <property type="entry name" value="Spire"/>
</dbReference>
<evidence type="ECO:0000256" key="3">
    <source>
        <dbReference type="ARBA" id="ARBA00004413"/>
    </source>
</evidence>
<feature type="compositionally biased region" description="Low complexity" evidence="14">
    <location>
        <begin position="329"/>
        <end position="351"/>
    </location>
</feature>
<evidence type="ECO:0000256" key="10">
    <source>
        <dbReference type="ARBA" id="ARBA00023136"/>
    </source>
</evidence>
<feature type="compositionally biased region" description="Basic and acidic residues" evidence="14">
    <location>
        <begin position="259"/>
        <end position="275"/>
    </location>
</feature>
<keyword evidence="17" id="KW-1185">Reference proteome</keyword>
<feature type="region of interest" description="Disordered" evidence="14">
    <location>
        <begin position="217"/>
        <end position="298"/>
    </location>
</feature>
<comment type="subcellular location">
    <subcellularLocation>
        <location evidence="3">Cell membrane</location>
        <topology evidence="3">Peripheral membrane protein</topology>
        <orientation evidence="3">Cytoplasmic side</orientation>
    </subcellularLocation>
    <subcellularLocation>
        <location evidence="2">Cytoplasm</location>
        <location evidence="2">Cytoskeleton</location>
    </subcellularLocation>
    <subcellularLocation>
        <location evidence="1">Cytoplasmic vesicle membrane</location>
        <topology evidence="1">Peripheral membrane protein</topology>
        <orientation evidence="1">Cytoplasmic side</orientation>
    </subcellularLocation>
</comment>
<evidence type="ECO:0000259" key="15">
    <source>
        <dbReference type="PROSITE" id="PS51377"/>
    </source>
</evidence>
<accession>A0ABR0B4F3</accession>
<feature type="compositionally biased region" description="Polar residues" evidence="14">
    <location>
        <begin position="244"/>
        <end position="256"/>
    </location>
</feature>
<dbReference type="PROSITE" id="PS51377">
    <property type="entry name" value="KIND"/>
    <property type="match status" value="1"/>
</dbReference>
<comment type="similarity">
    <text evidence="4">Belongs to the spire family.</text>
</comment>
<reference evidence="16 17" key="1">
    <citation type="journal article" date="2023" name="Nucleic Acids Res.">
        <title>The hologenome of Daphnia magna reveals possible DNA methylation and microbiome-mediated evolution of the host genome.</title>
        <authorList>
            <person name="Chaturvedi A."/>
            <person name="Li X."/>
            <person name="Dhandapani V."/>
            <person name="Marshall H."/>
            <person name="Kissane S."/>
            <person name="Cuenca-Cambronero M."/>
            <person name="Asole G."/>
            <person name="Calvet F."/>
            <person name="Ruiz-Romero M."/>
            <person name="Marangio P."/>
            <person name="Guigo R."/>
            <person name="Rago D."/>
            <person name="Mirbahai L."/>
            <person name="Eastwood N."/>
            <person name="Colbourne J.K."/>
            <person name="Zhou J."/>
            <person name="Mallon E."/>
            <person name="Orsini L."/>
        </authorList>
    </citation>
    <scope>NUCLEOTIDE SEQUENCE [LARGE SCALE GENOMIC DNA]</scope>
    <source>
        <strain evidence="16">LRV0_1</strain>
    </source>
</reference>
<evidence type="ECO:0000256" key="13">
    <source>
        <dbReference type="ARBA" id="ARBA00023329"/>
    </source>
</evidence>
<evidence type="ECO:0000256" key="5">
    <source>
        <dbReference type="ARBA" id="ARBA00022448"/>
    </source>
</evidence>
<keyword evidence="13" id="KW-0968">Cytoplasmic vesicle</keyword>
<dbReference type="CDD" id="cd15748">
    <property type="entry name" value="FYVE_SPIR"/>
    <property type="match status" value="1"/>
</dbReference>
<feature type="region of interest" description="Disordered" evidence="14">
    <location>
        <begin position="505"/>
        <end position="586"/>
    </location>
</feature>
<evidence type="ECO:0000256" key="1">
    <source>
        <dbReference type="ARBA" id="ARBA00004180"/>
    </source>
</evidence>
<keyword evidence="12" id="KW-0206">Cytoskeleton</keyword>
<evidence type="ECO:0000313" key="16">
    <source>
        <dbReference type="EMBL" id="KAK4036578.1"/>
    </source>
</evidence>
<evidence type="ECO:0000256" key="4">
    <source>
        <dbReference type="ARBA" id="ARBA00010956"/>
    </source>
</evidence>
<name>A0ABR0B4F3_9CRUS</name>
<dbReference type="CDD" id="cd22068">
    <property type="entry name" value="WH2_DmSpire_r3-like"/>
    <property type="match status" value="1"/>
</dbReference>
<evidence type="ECO:0000256" key="6">
    <source>
        <dbReference type="ARBA" id="ARBA00022475"/>
    </source>
</evidence>
<protein>
    <recommendedName>
        <fullName evidence="15">KIND domain-containing protein</fullName>
    </recommendedName>
</protein>
<keyword evidence="11" id="KW-0009">Actin-binding</keyword>
<dbReference type="SUPFAM" id="SSF57903">
    <property type="entry name" value="FYVE/PHD zinc finger"/>
    <property type="match status" value="1"/>
</dbReference>
<proteinExistence type="inferred from homology"/>
<evidence type="ECO:0000256" key="11">
    <source>
        <dbReference type="ARBA" id="ARBA00023203"/>
    </source>
</evidence>
<feature type="compositionally biased region" description="Low complexity" evidence="14">
    <location>
        <begin position="570"/>
        <end position="585"/>
    </location>
</feature>
<evidence type="ECO:0000256" key="8">
    <source>
        <dbReference type="ARBA" id="ARBA00022737"/>
    </source>
</evidence>
<evidence type="ECO:0000256" key="12">
    <source>
        <dbReference type="ARBA" id="ARBA00023212"/>
    </source>
</evidence>
<sequence length="621" mass="69652">MQISSTASSNQADAHFRAVCRALVAETLEFSDFLVKVSSAPEDWRELRNNKSETHSQELTGLHLADWARLWVQVIRQLRNGVKLKSASGGESARKPYEYELTPYEMMMDDIRSRRYKLRQVMVDGTIPPRVKKDAHAVILEFIRSRPPLRKASERKLRPLTRRVSTPVELLMESIRQHDSKELRPTRCLLVNRTENATATISTTTKRKLLKADHLHDELEEDEDLELPPPSPPRRYDYVVDPFSSCSRSESSTPLNSKMDVRNRHLSRERDESPSRRHSLTVLPPPLTRTTSNPFFKRQSMNAQLNCHTRKGADPRMTLNPANLSSDQPGSLPCSGPSSSTSSSSASLHSPPGSPTSAGHLQEDFVRSKEFQQVVQGKLVTLEELVHMRRVLTAASLDNLPLDSSIKDDVTNGKVCFVCRKTRFSVFGSWWHNCKLCRRTVCTKCCIKMRIPSDQFDTVDVSEVTWYGANADKLEQSSPVVSSSSLFSSFQLKLPQFRLRSPNGGMADCCESSESTPTSPVLSRRGSERRKQTLAQPPQTFLHQALSRHQSLSTNNTPARKPVSAQASVGASLQQASKKSSSSGSDCHVCRDCQTLIENIIYNPVHTVTHCERPSIHVSLP</sequence>
<dbReference type="InterPro" id="IPR011019">
    <property type="entry name" value="KIND_dom"/>
</dbReference>
<feature type="domain" description="KIND" evidence="15">
    <location>
        <begin position="1"/>
        <end position="30"/>
    </location>
</feature>
<dbReference type="PANTHER" id="PTHR21345">
    <property type="entry name" value="SPIRE"/>
    <property type="match status" value="1"/>
</dbReference>
<keyword evidence="5" id="KW-0813">Transport</keyword>
<keyword evidence="10" id="KW-0472">Membrane</keyword>
<keyword evidence="6" id="KW-1003">Cell membrane</keyword>
<feature type="region of interest" description="Disordered" evidence="14">
    <location>
        <begin position="311"/>
        <end position="360"/>
    </location>
</feature>
<dbReference type="Proteomes" id="UP001234178">
    <property type="component" value="Unassembled WGS sequence"/>
</dbReference>
<evidence type="ECO:0000256" key="2">
    <source>
        <dbReference type="ARBA" id="ARBA00004245"/>
    </source>
</evidence>
<dbReference type="CDD" id="cd22078">
    <property type="entry name" value="WH2_Spire1_r2-like"/>
    <property type="match status" value="1"/>
</dbReference>
<keyword evidence="9" id="KW-0653">Protein transport</keyword>
<evidence type="ECO:0000256" key="7">
    <source>
        <dbReference type="ARBA" id="ARBA00022490"/>
    </source>
</evidence>
<comment type="caution">
    <text evidence="16">The sequence shown here is derived from an EMBL/GenBank/DDBJ whole genome shotgun (WGS) entry which is preliminary data.</text>
</comment>
<evidence type="ECO:0000256" key="9">
    <source>
        <dbReference type="ARBA" id="ARBA00022927"/>
    </source>
</evidence>
<dbReference type="InterPro" id="IPR011011">
    <property type="entry name" value="Znf_FYVE_PHD"/>
</dbReference>
<dbReference type="InterPro" id="IPR013083">
    <property type="entry name" value="Znf_RING/FYVE/PHD"/>
</dbReference>
<keyword evidence="8" id="KW-0677">Repeat</keyword>
<gene>
    <name evidence="16" type="ORF">OUZ56_028626</name>
</gene>
<dbReference type="Gene3D" id="3.30.40.10">
    <property type="entry name" value="Zinc/RING finger domain, C3HC4 (zinc finger)"/>
    <property type="match status" value="1"/>
</dbReference>